<feature type="region of interest" description="Disordered" evidence="8">
    <location>
        <begin position="224"/>
        <end position="249"/>
    </location>
</feature>
<keyword evidence="6" id="KW-0539">Nucleus</keyword>
<feature type="domain" description="C2H2-type" evidence="9">
    <location>
        <begin position="192"/>
        <end position="215"/>
    </location>
</feature>
<keyword evidence="2" id="KW-0479">Metal-binding</keyword>
<organism evidence="10 11">
    <name type="scientific">Frankliniella occidentalis</name>
    <name type="common">Western flower thrips</name>
    <name type="synonym">Euthrips occidentalis</name>
    <dbReference type="NCBI Taxonomy" id="133901"/>
    <lineage>
        <taxon>Eukaryota</taxon>
        <taxon>Metazoa</taxon>
        <taxon>Ecdysozoa</taxon>
        <taxon>Arthropoda</taxon>
        <taxon>Hexapoda</taxon>
        <taxon>Insecta</taxon>
        <taxon>Pterygota</taxon>
        <taxon>Neoptera</taxon>
        <taxon>Paraneoptera</taxon>
        <taxon>Thysanoptera</taxon>
        <taxon>Terebrantia</taxon>
        <taxon>Thripoidea</taxon>
        <taxon>Thripidae</taxon>
        <taxon>Frankliniella</taxon>
    </lineage>
</organism>
<evidence type="ECO:0000259" key="9">
    <source>
        <dbReference type="PROSITE" id="PS50157"/>
    </source>
</evidence>
<comment type="subcellular location">
    <subcellularLocation>
        <location evidence="1">Nucleus</location>
    </subcellularLocation>
</comment>
<feature type="domain" description="C2H2-type" evidence="9">
    <location>
        <begin position="164"/>
        <end position="191"/>
    </location>
</feature>
<evidence type="ECO:0000256" key="4">
    <source>
        <dbReference type="ARBA" id="ARBA00022771"/>
    </source>
</evidence>
<evidence type="ECO:0000256" key="5">
    <source>
        <dbReference type="ARBA" id="ARBA00022833"/>
    </source>
</evidence>
<dbReference type="GO" id="GO:0005634">
    <property type="term" value="C:nucleus"/>
    <property type="evidence" value="ECO:0007669"/>
    <property type="project" value="UniProtKB-SubCell"/>
</dbReference>
<evidence type="ECO:0000313" key="10">
    <source>
        <dbReference type="Proteomes" id="UP000504606"/>
    </source>
</evidence>
<dbReference type="GeneID" id="113214679"/>
<reference evidence="11 12" key="1">
    <citation type="submission" date="2025-04" db="UniProtKB">
        <authorList>
            <consortium name="RefSeq"/>
        </authorList>
    </citation>
    <scope>IDENTIFICATION</scope>
    <source>
        <tissue evidence="11 12">Whole organism</tissue>
    </source>
</reference>
<proteinExistence type="predicted"/>
<accession>A0A6J1TAQ6</accession>
<dbReference type="PROSITE" id="PS00028">
    <property type="entry name" value="ZINC_FINGER_C2H2_1"/>
    <property type="match status" value="2"/>
</dbReference>
<evidence type="ECO:0000256" key="6">
    <source>
        <dbReference type="ARBA" id="ARBA00023242"/>
    </source>
</evidence>
<dbReference type="RefSeq" id="XP_052133676.1">
    <property type="nucleotide sequence ID" value="XM_052277716.1"/>
</dbReference>
<dbReference type="Pfam" id="PF12874">
    <property type="entry name" value="zf-met"/>
    <property type="match status" value="2"/>
</dbReference>
<dbReference type="SMART" id="SM00355">
    <property type="entry name" value="ZnF_C2H2"/>
    <property type="match status" value="5"/>
</dbReference>
<keyword evidence="5" id="KW-0862">Zinc</keyword>
<feature type="domain" description="C2H2-type" evidence="9">
    <location>
        <begin position="257"/>
        <end position="280"/>
    </location>
</feature>
<evidence type="ECO:0000256" key="8">
    <source>
        <dbReference type="SAM" id="MobiDB-lite"/>
    </source>
</evidence>
<dbReference type="GO" id="GO:0008270">
    <property type="term" value="F:zinc ion binding"/>
    <property type="evidence" value="ECO:0007669"/>
    <property type="project" value="UniProtKB-KW"/>
</dbReference>
<dbReference type="PROSITE" id="PS50157">
    <property type="entry name" value="ZINC_FINGER_C2H2_2"/>
    <property type="match status" value="3"/>
</dbReference>
<evidence type="ECO:0000256" key="2">
    <source>
        <dbReference type="ARBA" id="ARBA00022723"/>
    </source>
</evidence>
<evidence type="ECO:0000256" key="3">
    <source>
        <dbReference type="ARBA" id="ARBA00022737"/>
    </source>
</evidence>
<dbReference type="Proteomes" id="UP000504606">
    <property type="component" value="Unplaced"/>
</dbReference>
<dbReference type="PANTHER" id="PTHR24394:SF29">
    <property type="entry name" value="MYONEURIN"/>
    <property type="match status" value="1"/>
</dbReference>
<dbReference type="Pfam" id="PF00096">
    <property type="entry name" value="zf-C2H2"/>
    <property type="match status" value="2"/>
</dbReference>
<evidence type="ECO:0000256" key="7">
    <source>
        <dbReference type="PROSITE-ProRule" id="PRU00042"/>
    </source>
</evidence>
<sequence length="477" mass="53686">MTDATKSSPIKGLDESVTITVTRTPGRPGNTERLTGKPANFALLSSPARNGKNSDVTCSSPREEMTCNVCERVFKYRAAFQRHEAQCGLPIALKIERAAIIEAKKMEKAVLFEKRKLEEKQERLPNKDTPKLSCQTCLKQFSDEDTYKSHNFAACAAERATYTFACSVCKARFKYKNHMRRHEDSHNNVRRYNCEVCTTAFLRPDHLKRHMMRMHGIVHLPSQSAPEKLTLKPSPGPPAVHTSDEKSSIVTTKNVPMQCPMCNKILSRRDHLLRHMRNVHHINNDSRKRSRNSDPILQGFGGGVMDLFGDTSHNVHNDDDEEEGSENQSMESQDGLLIDESYESVKRENDSPAPETHAESEENTTSHDSFVNGAHQLNEPTETPLNYSYNQFQNDLNVKVQAHLAENQMLTSPFSNGVPKTKVASQIAANNAPNVRSNAEVKSRYFNNSDSNQSVLSNNTRNSGHDWISDLANFNGW</sequence>
<keyword evidence="3" id="KW-0677">Repeat</keyword>
<keyword evidence="4 7" id="KW-0863">Zinc-finger</keyword>
<protein>
    <submittedName>
        <fullName evidence="11 12">Zinc finger protein 366 isoform X2</fullName>
    </submittedName>
</protein>
<dbReference type="RefSeq" id="XP_026289907.1">
    <property type="nucleotide sequence ID" value="XM_026434122.1"/>
</dbReference>
<dbReference type="GO" id="GO:0000981">
    <property type="term" value="F:DNA-binding transcription factor activity, RNA polymerase II-specific"/>
    <property type="evidence" value="ECO:0007669"/>
    <property type="project" value="TreeGrafter"/>
</dbReference>
<gene>
    <name evidence="11 12" type="primary">LOC113214679</name>
</gene>
<dbReference type="PANTHER" id="PTHR24394">
    <property type="entry name" value="ZINC FINGER PROTEIN"/>
    <property type="match status" value="1"/>
</dbReference>
<name>A0A6J1TAQ6_FRAOC</name>
<dbReference type="InterPro" id="IPR036236">
    <property type="entry name" value="Znf_C2H2_sf"/>
</dbReference>
<dbReference type="InterPro" id="IPR013087">
    <property type="entry name" value="Znf_C2H2_type"/>
</dbReference>
<evidence type="ECO:0000313" key="12">
    <source>
        <dbReference type="RefSeq" id="XP_052133676.1"/>
    </source>
</evidence>
<evidence type="ECO:0000313" key="11">
    <source>
        <dbReference type="RefSeq" id="XP_026289907.1"/>
    </source>
</evidence>
<dbReference type="AlphaFoldDB" id="A0A6J1TAQ6"/>
<dbReference type="Gene3D" id="3.30.160.60">
    <property type="entry name" value="Classic Zinc Finger"/>
    <property type="match status" value="3"/>
</dbReference>
<feature type="region of interest" description="Disordered" evidence="8">
    <location>
        <begin position="281"/>
        <end position="387"/>
    </location>
</feature>
<feature type="compositionally biased region" description="Basic and acidic residues" evidence="8">
    <location>
        <begin position="343"/>
        <end position="360"/>
    </location>
</feature>
<evidence type="ECO:0000256" key="1">
    <source>
        <dbReference type="ARBA" id="ARBA00004123"/>
    </source>
</evidence>
<keyword evidence="10" id="KW-1185">Reference proteome</keyword>
<dbReference type="SUPFAM" id="SSF57667">
    <property type="entry name" value="beta-beta-alpha zinc fingers"/>
    <property type="match status" value="2"/>
</dbReference>
<feature type="compositionally biased region" description="Polar residues" evidence="8">
    <location>
        <begin position="378"/>
        <end position="387"/>
    </location>
</feature>